<accession>A0ABW5DZI7</accession>
<keyword evidence="6 13" id="KW-1133">Transmembrane helix</keyword>
<feature type="transmembrane region" description="Helical" evidence="13">
    <location>
        <begin position="6"/>
        <end position="28"/>
    </location>
</feature>
<evidence type="ECO:0000256" key="12">
    <source>
        <dbReference type="ARBA" id="ARBA00025324"/>
    </source>
</evidence>
<reference evidence="15" key="1">
    <citation type="journal article" date="2019" name="Int. J. Syst. Evol. Microbiol.">
        <title>The Global Catalogue of Microorganisms (GCM) 10K type strain sequencing project: providing services to taxonomists for standard genome sequencing and annotation.</title>
        <authorList>
            <consortium name="The Broad Institute Genomics Platform"/>
            <consortium name="The Broad Institute Genome Sequencing Center for Infectious Disease"/>
            <person name="Wu L."/>
            <person name="Ma J."/>
        </authorList>
    </citation>
    <scope>NUCLEOTIDE SEQUENCE [LARGE SCALE GENOMIC DNA]</scope>
    <source>
        <strain evidence="15">JCM 16545</strain>
    </source>
</reference>
<sequence>MLIELPNVWTILGNVILIPTAHLFLSWLSIKLPSKWFQAPTARQAPSSLSLYEKCFHIKKWKKLLPDAAPMFDGFSKKRLASTEETYLIQFVTECRRGQFSHWSQWCVISSFIVWNPWPACIVILLYSGLSNLPCILNLRYTELRIYKFLDKKKHT</sequence>
<name>A0ABW5DZI7_9BACT</name>
<evidence type="ECO:0000256" key="6">
    <source>
        <dbReference type="ARBA" id="ARBA00022989"/>
    </source>
</evidence>
<feature type="transmembrane region" description="Helical" evidence="13">
    <location>
        <begin position="106"/>
        <end position="130"/>
    </location>
</feature>
<dbReference type="EMBL" id="JBHUJC010000003">
    <property type="protein sequence ID" value="MFD2275164.1"/>
    <property type="molecule type" value="Genomic_DNA"/>
</dbReference>
<comment type="caution">
    <text evidence="14">The sequence shown here is derived from an EMBL/GenBank/DDBJ whole genome shotgun (WGS) entry which is preliminary data.</text>
</comment>
<evidence type="ECO:0000256" key="11">
    <source>
        <dbReference type="ARBA" id="ARBA00023667"/>
    </source>
</evidence>
<keyword evidence="3" id="KW-0808">Transferase</keyword>
<evidence type="ECO:0000256" key="7">
    <source>
        <dbReference type="ARBA" id="ARBA00023136"/>
    </source>
</evidence>
<proteinExistence type="inferred from homology"/>
<dbReference type="Proteomes" id="UP001597297">
    <property type="component" value="Unassembled WGS sequence"/>
</dbReference>
<evidence type="ECO:0000256" key="13">
    <source>
        <dbReference type="SAM" id="Phobius"/>
    </source>
</evidence>
<comment type="similarity">
    <text evidence="10">Belongs to the acyltransferase CrtO family.</text>
</comment>
<keyword evidence="5" id="KW-0732">Signal</keyword>
<evidence type="ECO:0000313" key="15">
    <source>
        <dbReference type="Proteomes" id="UP001597297"/>
    </source>
</evidence>
<dbReference type="InterPro" id="IPR044021">
    <property type="entry name" value="CrtO"/>
</dbReference>
<comment type="pathway">
    <text evidence="9">Carotenoid biosynthesis; staphyloxanthin biosynthesis; staphyloxanthin from farnesyl diphosphate: step 5/5.</text>
</comment>
<evidence type="ECO:0000256" key="2">
    <source>
        <dbReference type="ARBA" id="ARBA00022475"/>
    </source>
</evidence>
<comment type="subcellular location">
    <subcellularLocation>
        <location evidence="1">Cell membrane</location>
        <topology evidence="1">Single-pass membrane protein</topology>
    </subcellularLocation>
</comment>
<keyword evidence="2" id="KW-1003">Cell membrane</keyword>
<evidence type="ECO:0000256" key="1">
    <source>
        <dbReference type="ARBA" id="ARBA00004162"/>
    </source>
</evidence>
<organism evidence="14 15">
    <name type="scientific">Rubritalea spongiae</name>
    <dbReference type="NCBI Taxonomy" id="430797"/>
    <lineage>
        <taxon>Bacteria</taxon>
        <taxon>Pseudomonadati</taxon>
        <taxon>Verrucomicrobiota</taxon>
        <taxon>Verrucomicrobiia</taxon>
        <taxon>Verrucomicrobiales</taxon>
        <taxon>Rubritaleaceae</taxon>
        <taxon>Rubritalea</taxon>
    </lineage>
</organism>
<protein>
    <recommendedName>
        <fullName evidence="11">Glycosyl-4,4'-diaponeurosporenoate acyltransferase</fullName>
    </recommendedName>
</protein>
<evidence type="ECO:0000256" key="8">
    <source>
        <dbReference type="ARBA" id="ARBA00023315"/>
    </source>
</evidence>
<keyword evidence="4 13" id="KW-0812">Transmembrane</keyword>
<gene>
    <name evidence="14" type="ORF">ACFSQZ_01675</name>
</gene>
<keyword evidence="7 13" id="KW-0472">Membrane</keyword>
<evidence type="ECO:0000256" key="3">
    <source>
        <dbReference type="ARBA" id="ARBA00022679"/>
    </source>
</evidence>
<evidence type="ECO:0000256" key="9">
    <source>
        <dbReference type="ARBA" id="ARBA00023588"/>
    </source>
</evidence>
<evidence type="ECO:0000313" key="14">
    <source>
        <dbReference type="EMBL" id="MFD2275164.1"/>
    </source>
</evidence>
<evidence type="ECO:0000256" key="10">
    <source>
        <dbReference type="ARBA" id="ARBA00023603"/>
    </source>
</evidence>
<evidence type="ECO:0000256" key="5">
    <source>
        <dbReference type="ARBA" id="ARBA00022729"/>
    </source>
</evidence>
<dbReference type="Pfam" id="PF18927">
    <property type="entry name" value="CrtO"/>
    <property type="match status" value="1"/>
</dbReference>
<keyword evidence="8" id="KW-0012">Acyltransferase</keyword>
<keyword evidence="15" id="KW-1185">Reference proteome</keyword>
<comment type="function">
    <text evidence="12">Catalyzes the acylation of glycosyl-4,4'-diaponeurosporenoate, i.e. the esterification of glucose at the C6'' position with the carboxyl group of the C(15) fatty acid 12-methyltetradecanoic acid, to yield staphyloxanthin. This is the last step in the biosynthesis of this orange pigment, present in most staphylococci strains.</text>
</comment>
<evidence type="ECO:0000256" key="4">
    <source>
        <dbReference type="ARBA" id="ARBA00022692"/>
    </source>
</evidence>